<keyword evidence="1" id="KW-0229">DNA integration</keyword>
<feature type="domain" description="Core-binding (CB)" evidence="6">
    <location>
        <begin position="22"/>
        <end position="107"/>
    </location>
</feature>
<dbReference type="PROSITE" id="PS51900">
    <property type="entry name" value="CB"/>
    <property type="match status" value="1"/>
</dbReference>
<evidence type="ECO:0000256" key="4">
    <source>
        <dbReference type="PROSITE-ProRule" id="PRU01248"/>
    </source>
</evidence>
<dbReference type="InterPro" id="IPR044068">
    <property type="entry name" value="CB"/>
</dbReference>
<dbReference type="InterPro" id="IPR050090">
    <property type="entry name" value="Tyrosine_recombinase_XerCD"/>
</dbReference>
<dbReference type="InterPro" id="IPR010998">
    <property type="entry name" value="Integrase_recombinase_N"/>
</dbReference>
<name>A0ABU5Z3V3_9MYCO</name>
<evidence type="ECO:0000256" key="1">
    <source>
        <dbReference type="ARBA" id="ARBA00022908"/>
    </source>
</evidence>
<dbReference type="InterPro" id="IPR011010">
    <property type="entry name" value="DNA_brk_join_enz"/>
</dbReference>
<comment type="caution">
    <text evidence="7">The sequence shown here is derived from an EMBL/GenBank/DDBJ whole genome shotgun (WGS) entry which is preliminary data.</text>
</comment>
<evidence type="ECO:0000259" key="6">
    <source>
        <dbReference type="PROSITE" id="PS51900"/>
    </source>
</evidence>
<evidence type="ECO:0000313" key="7">
    <source>
        <dbReference type="EMBL" id="MEB3072085.1"/>
    </source>
</evidence>
<dbReference type="PROSITE" id="PS51898">
    <property type="entry name" value="TYR_RECOMBINASE"/>
    <property type="match status" value="1"/>
</dbReference>
<dbReference type="PANTHER" id="PTHR30349">
    <property type="entry name" value="PHAGE INTEGRASE-RELATED"/>
    <property type="match status" value="1"/>
</dbReference>
<gene>
    <name evidence="7" type="ORF">K5L39_23210</name>
</gene>
<proteinExistence type="predicted"/>
<dbReference type="PANTHER" id="PTHR30349:SF90">
    <property type="entry name" value="TYROSINE RECOMBINASE XERD"/>
    <property type="match status" value="1"/>
</dbReference>
<dbReference type="EMBL" id="JAYJJQ010000057">
    <property type="protein sequence ID" value="MEB3072085.1"/>
    <property type="molecule type" value="Genomic_DNA"/>
</dbReference>
<feature type="domain" description="Tyr recombinase" evidence="5">
    <location>
        <begin position="130"/>
        <end position="312"/>
    </location>
</feature>
<dbReference type="RefSeq" id="WP_329779826.1">
    <property type="nucleotide sequence ID" value="NZ_JAYJJQ010000057.1"/>
</dbReference>
<sequence length="338" mass="36555">MAYQEEDHMDPVCTADAREGTASVDELLVDFGQWLDRQRGLAPITVHNYCWNVEQFLESLSQPTQVSVSLIDAGTVTAFMVDFCRDRNTNSAKSMARSVRSFLRFAHATGRTSAQLWGAIPASASWHLASLPRSVPAADVERLLAVAARWRATPTSCRDYAILLLLARLGLRRGEVAALGLDDIDWRAAELTVVGKGNRVERLPLPAEPGEAIAAWLVDGRPKCQTRSVFTTLRPPGRSLSSGAIGHVVGSACRDAGLDRIGAHRLRHTLASSMLRAGASLSEVGQVLRHRSAMSTAIYAKVDEVALRPLARPWPGTAPLAAGNGARNLVRPWPGARS</sequence>
<dbReference type="Pfam" id="PF00589">
    <property type="entry name" value="Phage_integrase"/>
    <property type="match status" value="1"/>
</dbReference>
<dbReference type="SUPFAM" id="SSF56349">
    <property type="entry name" value="DNA breaking-rejoining enzymes"/>
    <property type="match status" value="1"/>
</dbReference>
<evidence type="ECO:0000259" key="5">
    <source>
        <dbReference type="PROSITE" id="PS51898"/>
    </source>
</evidence>
<dbReference type="Proteomes" id="UP001299283">
    <property type="component" value="Unassembled WGS sequence"/>
</dbReference>
<keyword evidence="2 4" id="KW-0238">DNA-binding</keyword>
<dbReference type="Gene3D" id="1.10.443.10">
    <property type="entry name" value="Intergrase catalytic core"/>
    <property type="match status" value="1"/>
</dbReference>
<keyword evidence="8" id="KW-1185">Reference proteome</keyword>
<evidence type="ECO:0000313" key="8">
    <source>
        <dbReference type="Proteomes" id="UP001299283"/>
    </source>
</evidence>
<evidence type="ECO:0000256" key="3">
    <source>
        <dbReference type="ARBA" id="ARBA00023172"/>
    </source>
</evidence>
<dbReference type="InterPro" id="IPR013762">
    <property type="entry name" value="Integrase-like_cat_sf"/>
</dbReference>
<dbReference type="Gene3D" id="1.10.150.130">
    <property type="match status" value="1"/>
</dbReference>
<accession>A0ABU5Z3V3</accession>
<dbReference type="InterPro" id="IPR004107">
    <property type="entry name" value="Integrase_SAM-like_N"/>
</dbReference>
<evidence type="ECO:0000256" key="2">
    <source>
        <dbReference type="ARBA" id="ARBA00023125"/>
    </source>
</evidence>
<keyword evidence="3" id="KW-0233">DNA recombination</keyword>
<dbReference type="Pfam" id="PF02899">
    <property type="entry name" value="Phage_int_SAM_1"/>
    <property type="match status" value="1"/>
</dbReference>
<reference evidence="7 8" key="1">
    <citation type="submission" date="2023-12" db="EMBL/GenBank/DDBJ databases">
        <title>Description of new species of Mycobacterium terrae complex isolated from sewage at the Sao Paulo Zoological Park Foundation in Brazil.</title>
        <authorList>
            <person name="Romagnoli C.L."/>
            <person name="Conceicao E.C."/>
            <person name="Machado E."/>
            <person name="Barreto L.B.P.F."/>
            <person name="Sharma A."/>
            <person name="Silva N.M."/>
            <person name="Marques L.E."/>
            <person name="Juliana M.A."/>
            <person name="Lourenco M.C.S."/>
            <person name="Digiampietri L.A."/>
            <person name="Suffys P.N."/>
            <person name="Viana-Niero C."/>
        </authorList>
    </citation>
    <scope>NUCLEOTIDE SEQUENCE [LARGE SCALE GENOMIC DNA]</scope>
    <source>
        <strain evidence="7 8">MYC017</strain>
    </source>
</reference>
<dbReference type="InterPro" id="IPR002104">
    <property type="entry name" value="Integrase_catalytic"/>
</dbReference>
<protein>
    <submittedName>
        <fullName evidence="7">Tyrosine-type recombinase/integrase</fullName>
    </submittedName>
</protein>
<organism evidence="7 8">
    <name type="scientific">[Mycobacterium] vasticus</name>
    <dbReference type="NCBI Taxonomy" id="2875777"/>
    <lineage>
        <taxon>Bacteria</taxon>
        <taxon>Bacillati</taxon>
        <taxon>Actinomycetota</taxon>
        <taxon>Actinomycetes</taxon>
        <taxon>Mycobacteriales</taxon>
        <taxon>Mycobacteriaceae</taxon>
        <taxon>Mycolicibacter</taxon>
    </lineage>
</organism>